<dbReference type="AlphaFoldDB" id="A0A2T0XIP5"/>
<dbReference type="PANTHER" id="PTHR42947">
    <property type="entry name" value="COB--COM HETERODISULFIDE REDUCTASE SUBUNIT B 1"/>
    <property type="match status" value="1"/>
</dbReference>
<dbReference type="PANTHER" id="PTHR42947:SF1">
    <property type="entry name" value="COB--COM HETERODISULFIDE REDUCTASE SUBUNIT B 1"/>
    <property type="match status" value="1"/>
</dbReference>
<evidence type="ECO:0000256" key="1">
    <source>
        <dbReference type="ARBA" id="ARBA00023002"/>
    </source>
</evidence>
<accession>A0A2T0XIP5</accession>
<dbReference type="Proteomes" id="UP000252733">
    <property type="component" value="Unassembled WGS sequence"/>
</dbReference>
<sequence length="349" mass="39647">MKNSQVNVTKEIADDNYFYLRSCIRQNFFPGAENVFLDILKNKLGKNIIDNANHTSCTGIGYHSDIVPYETYQTMVARQFALMTEHGFRNAAVSCITSYGGYHEVLETWKEFPEEEAKARKNLKNATGRCFEIPENISHSCDIIYRFRHDIAELAKYKLINKQTGKPLRIVDHIGCHYAKIFPDKGVGGAEKNTVLSAVVEAWGGESVDYPERRHCCGFGFRHYLVKNNRSYSISNSKKKFESMEPYCPDMIVTNCPGCNMFLDKWQYALAKIEGKTYSGDKNGIPVLSSEELAALVLGYNPWDIGLQMHQVDVEPLLEKIGFDYNPDEKYLDANGNFMGKPEFIGCLD</sequence>
<gene>
    <name evidence="3" type="ORF">DFO77_10263</name>
</gene>
<organism evidence="3 4">
    <name type="scientific">Marinilabilia salmonicolor</name>
    <dbReference type="NCBI Taxonomy" id="989"/>
    <lineage>
        <taxon>Bacteria</taxon>
        <taxon>Pseudomonadati</taxon>
        <taxon>Bacteroidota</taxon>
        <taxon>Bacteroidia</taxon>
        <taxon>Marinilabiliales</taxon>
        <taxon>Marinilabiliaceae</taxon>
        <taxon>Marinilabilia</taxon>
    </lineage>
</organism>
<name>A0A2T0XIP5_9BACT</name>
<evidence type="ECO:0000259" key="2">
    <source>
        <dbReference type="Pfam" id="PF02754"/>
    </source>
</evidence>
<protein>
    <submittedName>
        <fullName evidence="3">Heterodisulfide reductase subunit B</fullName>
    </submittedName>
</protein>
<dbReference type="InterPro" id="IPR051278">
    <property type="entry name" value="HdrB/HdrD_reductase"/>
</dbReference>
<evidence type="ECO:0000313" key="4">
    <source>
        <dbReference type="Proteomes" id="UP000252733"/>
    </source>
</evidence>
<dbReference type="InterPro" id="IPR004017">
    <property type="entry name" value="Cys_rich_dom"/>
</dbReference>
<evidence type="ECO:0000313" key="3">
    <source>
        <dbReference type="EMBL" id="RCW38909.1"/>
    </source>
</evidence>
<comment type="caution">
    <text evidence="3">The sequence shown here is derived from an EMBL/GenBank/DDBJ whole genome shotgun (WGS) entry which is preliminary data.</text>
</comment>
<dbReference type="Pfam" id="PF02754">
    <property type="entry name" value="CCG"/>
    <property type="match status" value="1"/>
</dbReference>
<proteinExistence type="predicted"/>
<dbReference type="GO" id="GO:0016491">
    <property type="term" value="F:oxidoreductase activity"/>
    <property type="evidence" value="ECO:0007669"/>
    <property type="project" value="UniProtKB-KW"/>
</dbReference>
<dbReference type="EMBL" id="QPIZ01000002">
    <property type="protein sequence ID" value="RCW38909.1"/>
    <property type="molecule type" value="Genomic_DNA"/>
</dbReference>
<feature type="domain" description="Cysteine-rich" evidence="2">
    <location>
        <begin position="173"/>
        <end position="264"/>
    </location>
</feature>
<keyword evidence="1" id="KW-0560">Oxidoreductase</keyword>
<keyword evidence="4" id="KW-1185">Reference proteome</keyword>
<dbReference type="RefSeq" id="WP_219885156.1">
    <property type="nucleotide sequence ID" value="NZ_PVTS01000009.1"/>
</dbReference>
<reference evidence="3 4" key="1">
    <citation type="submission" date="2018-07" db="EMBL/GenBank/DDBJ databases">
        <title>Freshwater and sediment microbial communities from various areas in North America, analyzing microbe dynamics in response to fracking.</title>
        <authorList>
            <person name="Lamendella R."/>
        </authorList>
    </citation>
    <scope>NUCLEOTIDE SEQUENCE [LARGE SCALE GENOMIC DNA]</scope>
    <source>
        <strain evidence="3 4">160A</strain>
    </source>
</reference>